<dbReference type="GO" id="GO:0031122">
    <property type="term" value="P:cytoplasmic microtubule organization"/>
    <property type="evidence" value="ECO:0007669"/>
    <property type="project" value="TreeGrafter"/>
</dbReference>
<accession>W6MWK2</accession>
<evidence type="ECO:0000256" key="1">
    <source>
        <dbReference type="ARBA" id="ARBA00010337"/>
    </source>
</evidence>
<dbReference type="GO" id="GO:0005874">
    <property type="term" value="C:microtubule"/>
    <property type="evidence" value="ECO:0007669"/>
    <property type="project" value="UniProtKB-KW"/>
</dbReference>
<dbReference type="GO" id="GO:0000930">
    <property type="term" value="C:gamma-tubulin complex"/>
    <property type="evidence" value="ECO:0007669"/>
    <property type="project" value="UniProtKB-ARBA"/>
</dbReference>
<dbReference type="InterPro" id="IPR007259">
    <property type="entry name" value="GCP"/>
</dbReference>
<dbReference type="PANTHER" id="PTHR19302:SF13">
    <property type="entry name" value="GAMMA-TUBULIN COMPLEX COMPONENT 2"/>
    <property type="match status" value="1"/>
</dbReference>
<dbReference type="GO" id="GO:0051321">
    <property type="term" value="P:meiotic cell cycle"/>
    <property type="evidence" value="ECO:0007669"/>
    <property type="project" value="TreeGrafter"/>
</dbReference>
<dbReference type="GO" id="GO:0000278">
    <property type="term" value="P:mitotic cell cycle"/>
    <property type="evidence" value="ECO:0007669"/>
    <property type="project" value="TreeGrafter"/>
</dbReference>
<dbReference type="GO" id="GO:0043015">
    <property type="term" value="F:gamma-tubulin binding"/>
    <property type="evidence" value="ECO:0007669"/>
    <property type="project" value="InterPro"/>
</dbReference>
<dbReference type="PANTHER" id="PTHR19302">
    <property type="entry name" value="GAMMA TUBULIN COMPLEX PROTEIN"/>
    <property type="match status" value="1"/>
</dbReference>
<dbReference type="GO" id="GO:0051011">
    <property type="term" value="F:microtubule minus-end binding"/>
    <property type="evidence" value="ECO:0007669"/>
    <property type="project" value="TreeGrafter"/>
</dbReference>
<evidence type="ECO:0000256" key="5">
    <source>
        <dbReference type="RuleBase" id="RU363050"/>
    </source>
</evidence>
<comment type="subcellular location">
    <subcellularLocation>
        <location evidence="5">Cytoplasm</location>
        <location evidence="5">Cytoskeleton</location>
        <location evidence="5">Microtubule organizing center</location>
    </subcellularLocation>
</comment>
<evidence type="ECO:0000313" key="9">
    <source>
        <dbReference type="Proteomes" id="UP000019384"/>
    </source>
</evidence>
<dbReference type="GO" id="GO:0051225">
    <property type="term" value="P:spindle assembly"/>
    <property type="evidence" value="ECO:0007669"/>
    <property type="project" value="TreeGrafter"/>
</dbReference>
<reference evidence="8" key="2">
    <citation type="submission" date="2014-02" db="EMBL/GenBank/DDBJ databases">
        <title>Complete DNA sequence of /Kuraishia capsulata/ illustrates novel genomic features among budding yeasts (/Saccharomycotina/).</title>
        <authorList>
            <person name="Morales L."/>
            <person name="Noel B."/>
            <person name="Porcel B."/>
            <person name="Marcet-Houben M."/>
            <person name="Hullo M-F."/>
            <person name="Sacerdot C."/>
            <person name="Tekaia F."/>
            <person name="Leh-Louis V."/>
            <person name="Despons L."/>
            <person name="Khanna V."/>
            <person name="Aury J-M."/>
            <person name="Barbe V."/>
            <person name="Couloux A."/>
            <person name="Labadie K."/>
            <person name="Pelletier E."/>
            <person name="Souciet J-L."/>
            <person name="Boekhout T."/>
            <person name="Gabaldon T."/>
            <person name="Wincker P."/>
            <person name="Dujon B."/>
        </authorList>
    </citation>
    <scope>NUCLEOTIDE SEQUENCE</scope>
    <source>
        <strain evidence="8">CBS 1993</strain>
    </source>
</reference>
<gene>
    <name evidence="8" type="ORF">KUCA_T00003533001</name>
</gene>
<dbReference type="InterPro" id="IPR042241">
    <property type="entry name" value="GCP_C_sf"/>
</dbReference>
<dbReference type="AlphaFoldDB" id="W6MWK2"/>
<evidence type="ECO:0000256" key="3">
    <source>
        <dbReference type="ARBA" id="ARBA00022701"/>
    </source>
</evidence>
<dbReference type="GO" id="GO:0044732">
    <property type="term" value="C:mitotic spindle pole body"/>
    <property type="evidence" value="ECO:0007669"/>
    <property type="project" value="TreeGrafter"/>
</dbReference>
<dbReference type="Pfam" id="PF04130">
    <property type="entry name" value="GCP_C_terminal"/>
    <property type="match status" value="1"/>
</dbReference>
<dbReference type="InterPro" id="IPR041470">
    <property type="entry name" value="GCP_N"/>
</dbReference>
<reference evidence="8" key="1">
    <citation type="submission" date="2013-12" db="EMBL/GenBank/DDBJ databases">
        <authorList>
            <person name="Genoscope - CEA"/>
        </authorList>
    </citation>
    <scope>NUCLEOTIDE SEQUENCE</scope>
    <source>
        <strain evidence="8">CBS 1993</strain>
    </source>
</reference>
<dbReference type="Proteomes" id="UP000019384">
    <property type="component" value="Unassembled WGS sequence"/>
</dbReference>
<dbReference type="STRING" id="1382522.W6MWK2"/>
<dbReference type="Pfam" id="PF17681">
    <property type="entry name" value="GCP_N_terminal"/>
    <property type="match status" value="1"/>
</dbReference>
<name>W6MWK2_9ASCO</name>
<dbReference type="GO" id="GO:0000922">
    <property type="term" value="C:spindle pole"/>
    <property type="evidence" value="ECO:0007669"/>
    <property type="project" value="InterPro"/>
</dbReference>
<comment type="similarity">
    <text evidence="1 5">Belongs to the TUBGCP family.</text>
</comment>
<dbReference type="RefSeq" id="XP_022459548.1">
    <property type="nucleotide sequence ID" value="XM_022601957.1"/>
</dbReference>
<evidence type="ECO:0000259" key="6">
    <source>
        <dbReference type="Pfam" id="PF04130"/>
    </source>
</evidence>
<feature type="domain" description="Gamma tubulin complex component protein N-terminal" evidence="7">
    <location>
        <begin position="67"/>
        <end position="398"/>
    </location>
</feature>
<sequence length="772" mass="89897">MSQNAPPMMGAPHVFTELPLLNQDKPSGRCLQFTDLSVNDSGESYAKAFQIESLANLKEQEALLMIDLLYLMRGSEGSYVRYVSTFTHDDLNRRILGPQYKTGKVLYISHKEICKRILKNATVYYALSAFVEFYDSVEYGKTIQALCFQIKQCLQVYDDLLKKIEFECASNRKYNLQAMEHDFKVSISSEIDAMYRITTQIHEGNIHRSSIAVRRGMQYDNMRNTLSDIPLFAISDTSCNKYVNGGVVLGMIYELIELNKSDTRIRSFLTNVYEEVSKPMVQMLNQWLNLGQVDDPEDEFIITQNEELPWSSASEFYWKNRFTFKTESLPVQFADSNLQHQVIDTGLYLNVLRAWGVDPSDLVGRVNVESLLEDSISFKIEDAFKRASSMMLILLFDENSASLKVILKQLVKHLLVVDSDFLNQVFSKTMPQLMKSRSKFSITSFQNNFNMVSSKETIGGFKLNEFIFPVLREQTFASSLRNILNSKANDWKKIFEDGDLSKVNYMVQSMSSKELVNPTLNDKSRSIEFLDLEVEIPFPMNIFVSKVHVSECQLLFRHYSYLHFVEQSQLIAFGEISKHANWKWRFRNPSIRQWISDVRQLHCRMRQVVSVFGQHFSNYVVLYHWQALEARLKEETNVDDLQNSIKTFFGQVMQYSFLTNMTLFDEYTQLMETILEYDKFLLSLRKTLVTLDSDLFEQNREAMKQGQEFDPQKASKRFEKAKTYLALIEAAFQHNLTQFNKRLEYYGNKGTQSFLVLNEVLSDVYHREDDFY</sequence>
<keyword evidence="3 5" id="KW-0493">Microtubule</keyword>
<dbReference type="GO" id="GO:0007020">
    <property type="term" value="P:microtubule nucleation"/>
    <property type="evidence" value="ECO:0007669"/>
    <property type="project" value="InterPro"/>
</dbReference>
<keyword evidence="4 5" id="KW-0206">Cytoskeleton</keyword>
<dbReference type="EMBL" id="HG793128">
    <property type="protein sequence ID" value="CDK27555.1"/>
    <property type="molecule type" value="Genomic_DNA"/>
</dbReference>
<protein>
    <recommendedName>
        <fullName evidence="5">Spindle pole body component</fullName>
    </recommendedName>
</protein>
<keyword evidence="9" id="KW-1185">Reference proteome</keyword>
<evidence type="ECO:0000313" key="8">
    <source>
        <dbReference type="EMBL" id="CDK27555.1"/>
    </source>
</evidence>
<dbReference type="HOGENOM" id="CLU_007738_2_0_1"/>
<dbReference type="GeneID" id="34520936"/>
<dbReference type="InterPro" id="IPR040457">
    <property type="entry name" value="GCP_C"/>
</dbReference>
<evidence type="ECO:0000256" key="2">
    <source>
        <dbReference type="ARBA" id="ARBA00022490"/>
    </source>
</evidence>
<dbReference type="OrthoDB" id="2192946at2759"/>
<proteinExistence type="inferred from homology"/>
<evidence type="ECO:0000256" key="4">
    <source>
        <dbReference type="ARBA" id="ARBA00023212"/>
    </source>
</evidence>
<organism evidence="8 9">
    <name type="scientific">Kuraishia capsulata CBS 1993</name>
    <dbReference type="NCBI Taxonomy" id="1382522"/>
    <lineage>
        <taxon>Eukaryota</taxon>
        <taxon>Fungi</taxon>
        <taxon>Dikarya</taxon>
        <taxon>Ascomycota</taxon>
        <taxon>Saccharomycotina</taxon>
        <taxon>Pichiomycetes</taxon>
        <taxon>Pichiales</taxon>
        <taxon>Pichiaceae</taxon>
        <taxon>Kuraishia</taxon>
    </lineage>
</organism>
<feature type="domain" description="Gamma tubulin complex component C-terminal" evidence="6">
    <location>
        <begin position="480"/>
        <end position="749"/>
    </location>
</feature>
<dbReference type="Gene3D" id="1.20.120.1900">
    <property type="entry name" value="Gamma-tubulin complex, C-terminal domain"/>
    <property type="match status" value="1"/>
</dbReference>
<evidence type="ECO:0000259" key="7">
    <source>
        <dbReference type="Pfam" id="PF17681"/>
    </source>
</evidence>
<keyword evidence="2 5" id="KW-0963">Cytoplasm</keyword>